<keyword evidence="5" id="KW-0378">Hydrolase</keyword>
<evidence type="ECO:0000313" key="9">
    <source>
        <dbReference type="EMBL" id="RNM09272.1"/>
    </source>
</evidence>
<dbReference type="InterPro" id="IPR036736">
    <property type="entry name" value="ACP-like_sf"/>
</dbReference>
<accession>A0A3N0GAU4</accession>
<protein>
    <recommendedName>
        <fullName evidence="2">isochorismatase</fullName>
        <ecNumber evidence="2">3.3.2.1</ecNumber>
    </recommendedName>
</protein>
<dbReference type="Pfam" id="PF00550">
    <property type="entry name" value="PP-binding"/>
    <property type="match status" value="1"/>
</dbReference>
<evidence type="ECO:0000256" key="5">
    <source>
        <dbReference type="ARBA" id="ARBA00022801"/>
    </source>
</evidence>
<evidence type="ECO:0000256" key="3">
    <source>
        <dbReference type="ARBA" id="ARBA00022450"/>
    </source>
</evidence>
<evidence type="ECO:0000256" key="7">
    <source>
        <dbReference type="PIRSR" id="PIRSR001111-50"/>
    </source>
</evidence>
<dbReference type="AlphaFoldDB" id="A0A3N0GAU4"/>
<gene>
    <name evidence="9" type="ORF">EF878_02735</name>
</gene>
<dbReference type="FunFam" id="3.40.50.850:FF:000002">
    <property type="entry name" value="Vibriobactin-specific isochorismatase"/>
    <property type="match status" value="1"/>
</dbReference>
<name>A0A3N0GAU4_9GAMM</name>
<dbReference type="PANTHER" id="PTHR43540:SF3">
    <property type="entry name" value="ENTEROBACTIN SYNTHASE COMPONENT B"/>
    <property type="match status" value="1"/>
</dbReference>
<dbReference type="PIRSF" id="PIRSF001111">
    <property type="entry name" value="Isochorismatase"/>
    <property type="match status" value="1"/>
</dbReference>
<dbReference type="InterPro" id="IPR016291">
    <property type="entry name" value="Isochorismatase"/>
</dbReference>
<evidence type="ECO:0000256" key="1">
    <source>
        <dbReference type="ARBA" id="ARBA00004924"/>
    </source>
</evidence>
<keyword evidence="3 7" id="KW-0596">Phosphopantetheine</keyword>
<feature type="modified residue" description="O-(pantetheine 4'-phosphoryl)serine" evidence="7">
    <location>
        <position position="248"/>
    </location>
</feature>
<dbReference type="GO" id="GO:0008908">
    <property type="term" value="F:isochorismatase activity"/>
    <property type="evidence" value="ECO:0007669"/>
    <property type="project" value="UniProtKB-EC"/>
</dbReference>
<dbReference type="PROSITE" id="PS50075">
    <property type="entry name" value="CARRIER"/>
    <property type="match status" value="1"/>
</dbReference>
<evidence type="ECO:0000256" key="4">
    <source>
        <dbReference type="ARBA" id="ARBA00022553"/>
    </source>
</evidence>
<dbReference type="InterPro" id="IPR050272">
    <property type="entry name" value="Isochorismatase-like_hydrls"/>
</dbReference>
<dbReference type="InterPro" id="IPR009081">
    <property type="entry name" value="PP-bd_ACP"/>
</dbReference>
<dbReference type="OrthoDB" id="5794853at2"/>
<dbReference type="SUPFAM" id="SSF52499">
    <property type="entry name" value="Isochorismatase-like hydrolases"/>
    <property type="match status" value="1"/>
</dbReference>
<dbReference type="EC" id="3.3.2.1" evidence="2"/>
<evidence type="ECO:0000256" key="6">
    <source>
        <dbReference type="ARBA" id="ARBA00048590"/>
    </source>
</evidence>
<comment type="caution">
    <text evidence="9">The sequence shown here is derived from an EMBL/GenBank/DDBJ whole genome shotgun (WGS) entry which is preliminary data.</text>
</comment>
<dbReference type="Gene3D" id="1.10.1200.10">
    <property type="entry name" value="ACP-like"/>
    <property type="match status" value="1"/>
</dbReference>
<dbReference type="EMBL" id="RJLR01000006">
    <property type="protein sequence ID" value="RNM09272.1"/>
    <property type="molecule type" value="Genomic_DNA"/>
</dbReference>
<sequence>MAIPKLNAYPLPGVAQLPVNKVNWPVETSRAALLIHDMQNYFLNFWGENSPLTEQLVANVARIRQACHQQGIPVFYTAQPNQQSDADRALLNDMWGPGLNRHPDQQQITAALTPDANDTVLVKWRYSAFHRSDLEQRLKAAGRDQLIICGVYAHIGCLTTATDAFMRDIKPFMVADALADFSQEEHLMALRYTAGRCGRVLTSGQLLEALEPHADDSLARLRAELLPLLDDDDDISDDDNLLDYGLDSVRIMSLVTRWRQQGHDLDFVALVKNPTLRHWHQLLSQPQREEA</sequence>
<dbReference type="PANTHER" id="PTHR43540">
    <property type="entry name" value="PEROXYUREIDOACRYLATE/UREIDOACRYLATE AMIDOHYDROLASE-RELATED"/>
    <property type="match status" value="1"/>
</dbReference>
<comment type="cofactor">
    <cofactor evidence="7">
        <name>pantetheine 4'-phosphate</name>
        <dbReference type="ChEBI" id="CHEBI:47942"/>
    </cofactor>
    <text evidence="7">Binds 1 phosphopantetheine covalently.</text>
</comment>
<evidence type="ECO:0000256" key="2">
    <source>
        <dbReference type="ARBA" id="ARBA00012100"/>
    </source>
</evidence>
<comment type="catalytic activity">
    <reaction evidence="6">
        <text>isochorismate + H2O = (2S,3S)-2,3-dihydroxy-2,3-dihydrobenzoate + pyruvate</text>
        <dbReference type="Rhea" id="RHEA:11112"/>
        <dbReference type="ChEBI" id="CHEBI:15361"/>
        <dbReference type="ChEBI" id="CHEBI:15377"/>
        <dbReference type="ChEBI" id="CHEBI:29780"/>
        <dbReference type="ChEBI" id="CHEBI:58764"/>
        <dbReference type="EC" id="3.3.2.1"/>
    </reaction>
</comment>
<comment type="pathway">
    <text evidence="1">Siderophore biosynthesis.</text>
</comment>
<evidence type="ECO:0000259" key="8">
    <source>
        <dbReference type="PROSITE" id="PS50075"/>
    </source>
</evidence>
<dbReference type="InterPro" id="IPR036380">
    <property type="entry name" value="Isochorismatase-like_sf"/>
</dbReference>
<dbReference type="Gene3D" id="3.40.50.850">
    <property type="entry name" value="Isochorismatase-like"/>
    <property type="match status" value="1"/>
</dbReference>
<reference evidence="9 10" key="1">
    <citation type="submission" date="2018-11" db="EMBL/GenBank/DDBJ databases">
        <title>Characterization of surface water Dickeya isolates.</title>
        <authorList>
            <person name="Van Gijsegem F."/>
            <person name="Pedron J."/>
        </authorList>
    </citation>
    <scope>NUCLEOTIDE SEQUENCE [LARGE SCALE GENOMIC DNA]</scope>
    <source>
        <strain evidence="9 10">FVG1-MFV-O17</strain>
    </source>
</reference>
<dbReference type="SUPFAM" id="SSF47336">
    <property type="entry name" value="ACP-like"/>
    <property type="match status" value="1"/>
</dbReference>
<organism evidence="9 10">
    <name type="scientific">Dickeya undicola</name>
    <dbReference type="NCBI Taxonomy" id="1577887"/>
    <lineage>
        <taxon>Bacteria</taxon>
        <taxon>Pseudomonadati</taxon>
        <taxon>Pseudomonadota</taxon>
        <taxon>Gammaproteobacteria</taxon>
        <taxon>Enterobacterales</taxon>
        <taxon>Pectobacteriaceae</taxon>
        <taxon>Dickeya</taxon>
    </lineage>
</organism>
<dbReference type="CDD" id="cd01013">
    <property type="entry name" value="isochorismatase"/>
    <property type="match status" value="1"/>
</dbReference>
<dbReference type="Proteomes" id="UP000276061">
    <property type="component" value="Unassembled WGS sequence"/>
</dbReference>
<keyword evidence="4 7" id="KW-0597">Phosphoprotein</keyword>
<feature type="domain" description="Carrier" evidence="8">
    <location>
        <begin position="212"/>
        <end position="287"/>
    </location>
</feature>
<evidence type="ECO:0000313" key="10">
    <source>
        <dbReference type="Proteomes" id="UP000276061"/>
    </source>
</evidence>
<dbReference type="InterPro" id="IPR000868">
    <property type="entry name" value="Isochorismatase-like_dom"/>
</dbReference>
<dbReference type="Pfam" id="PF00857">
    <property type="entry name" value="Isochorismatase"/>
    <property type="match status" value="1"/>
</dbReference>
<dbReference type="RefSeq" id="WP_033567841.1">
    <property type="nucleotide sequence ID" value="NZ_JSYG01000004.1"/>
</dbReference>
<dbReference type="PRINTS" id="PR01398">
    <property type="entry name" value="ISCHRISMTASE"/>
</dbReference>
<proteinExistence type="predicted"/>